<dbReference type="Proteomes" id="UP000001601">
    <property type="component" value="Unassembled WGS sequence"/>
</dbReference>
<evidence type="ECO:0000313" key="3">
    <source>
        <dbReference type="Proteomes" id="UP000001601"/>
    </source>
</evidence>
<dbReference type="RefSeq" id="WP_009778537.1">
    <property type="nucleotide sequence ID" value="NZ_CH672395.1"/>
</dbReference>
<sequence length="156" mass="17686">MKKIKILYFILCVIIIILSISILTDFIFSLYMKSTFEEANQNTILGYLTQFVYPALYTILILGLIFILLGLRAMIQLGGFNSKSTTNFKYSGIAIGSYGMAYLIFQLNFINTADAYRIFTNSITSIFIVIVGFGIYSFSEILRSGERLKEENDLTV</sequence>
<name>A3XQA3_LEEBM</name>
<feature type="transmembrane region" description="Helical" evidence="1">
    <location>
        <begin position="7"/>
        <end position="31"/>
    </location>
</feature>
<dbReference type="STRING" id="398720.MED217_00710"/>
<protein>
    <recommendedName>
        <fullName evidence="4">DUF2975 domain-containing protein</fullName>
    </recommendedName>
</protein>
<proteinExistence type="predicted"/>
<dbReference type="HOGENOM" id="CLU_1684399_0_0_10"/>
<keyword evidence="1" id="KW-0472">Membrane</keyword>
<feature type="transmembrane region" description="Helical" evidence="1">
    <location>
        <begin position="51"/>
        <end position="71"/>
    </location>
</feature>
<accession>A3XQA3</accession>
<gene>
    <name evidence="2" type="ORF">MED217_00710</name>
</gene>
<dbReference type="eggNOG" id="ENOG502ZIWT">
    <property type="taxonomic scope" value="Bacteria"/>
</dbReference>
<feature type="transmembrane region" description="Helical" evidence="1">
    <location>
        <begin position="92"/>
        <end position="110"/>
    </location>
</feature>
<evidence type="ECO:0000313" key="2">
    <source>
        <dbReference type="EMBL" id="EAQ48274.1"/>
    </source>
</evidence>
<dbReference type="AlphaFoldDB" id="A3XQA3"/>
<keyword evidence="1" id="KW-0812">Transmembrane</keyword>
<reference evidence="2 3" key="1">
    <citation type="journal article" date="2007" name="Nature">
        <title>Light stimulates growth of proteorhodopsin-containing marine Flavobacteria.</title>
        <authorList>
            <person name="Gomez-Consarnau L."/>
            <person name="Gonzalez J.M."/>
            <person name="Coll-Llado M."/>
            <person name="Gourdon P."/>
            <person name="Pascher T."/>
            <person name="Neutze R."/>
            <person name="Pedros-Alio C."/>
            <person name="Pinhassi J."/>
        </authorList>
    </citation>
    <scope>NUCLEOTIDE SEQUENCE [LARGE SCALE GENOMIC DNA]</scope>
    <source>
        <strain evidence="2 3">MED217</strain>
    </source>
</reference>
<dbReference type="EMBL" id="AANC01000009">
    <property type="protein sequence ID" value="EAQ48274.1"/>
    <property type="molecule type" value="Genomic_DNA"/>
</dbReference>
<dbReference type="OrthoDB" id="1449236at2"/>
<comment type="caution">
    <text evidence="2">The sequence shown here is derived from an EMBL/GenBank/DDBJ whole genome shotgun (WGS) entry which is preliminary data.</text>
</comment>
<keyword evidence="1" id="KW-1133">Transmembrane helix</keyword>
<evidence type="ECO:0000256" key="1">
    <source>
        <dbReference type="SAM" id="Phobius"/>
    </source>
</evidence>
<organism evidence="2 3">
    <name type="scientific">Leeuwenhoekiella blandensis (strain CECT 7118 / CCUG 51940 / KCTC 22103 / MED217)</name>
    <name type="common">Flavobacterium sp. (strain MED217)</name>
    <dbReference type="NCBI Taxonomy" id="398720"/>
    <lineage>
        <taxon>Bacteria</taxon>
        <taxon>Pseudomonadati</taxon>
        <taxon>Bacteroidota</taxon>
        <taxon>Flavobacteriia</taxon>
        <taxon>Flavobacteriales</taxon>
        <taxon>Flavobacteriaceae</taxon>
        <taxon>Leeuwenhoekiella</taxon>
    </lineage>
</organism>
<evidence type="ECO:0008006" key="4">
    <source>
        <dbReference type="Google" id="ProtNLM"/>
    </source>
</evidence>
<keyword evidence="3" id="KW-1185">Reference proteome</keyword>
<feature type="transmembrane region" description="Helical" evidence="1">
    <location>
        <begin position="116"/>
        <end position="139"/>
    </location>
</feature>